<feature type="region of interest" description="Disordered" evidence="1">
    <location>
        <begin position="65"/>
        <end position="102"/>
    </location>
</feature>
<reference evidence="2 3" key="1">
    <citation type="journal article" date="2015" name="Genome Announc.">
        <title>Complete Genome Sequence of Methylobacterium aquaticum Strain 22A, Isolated from Racomitrium japonicum Moss.</title>
        <authorList>
            <person name="Tani A."/>
            <person name="Ogura Y."/>
            <person name="Hayashi T."/>
            <person name="Kimbara K."/>
        </authorList>
    </citation>
    <scope>NUCLEOTIDE SEQUENCE [LARGE SCALE GENOMIC DNA]</scope>
    <source>
        <strain evidence="2 3">MA-22A</strain>
    </source>
</reference>
<organism evidence="2 3">
    <name type="scientific">Methylobacterium aquaticum</name>
    <dbReference type="NCBI Taxonomy" id="270351"/>
    <lineage>
        <taxon>Bacteria</taxon>
        <taxon>Pseudomonadati</taxon>
        <taxon>Pseudomonadota</taxon>
        <taxon>Alphaproteobacteria</taxon>
        <taxon>Hyphomicrobiales</taxon>
        <taxon>Methylobacteriaceae</taxon>
        <taxon>Methylobacterium</taxon>
    </lineage>
</organism>
<sequence>MTLRMLGAPPAQPRAPRWAGIGAPRTRITLSASRPWTVWTVPIRSRVQRYGSWVRFAPAATAGAGRRTMRPEASYRRNAGAGASKSYRQVGTGEGADGSVAPREVPVGVPSLHGTPVAVVLRLLVPGVPPAAMRPGGAHPSHDGSLIYHDLLRFR</sequence>
<evidence type="ECO:0000313" key="2">
    <source>
        <dbReference type="EMBL" id="BAR47159.1"/>
    </source>
</evidence>
<dbReference type="AlphaFoldDB" id="A0A1Y0Z8P2"/>
<dbReference type="Proteomes" id="UP000061432">
    <property type="component" value="Chromosome"/>
</dbReference>
<reference evidence="3" key="2">
    <citation type="submission" date="2015-01" db="EMBL/GenBank/DDBJ databases">
        <title>Complete genome sequence of Methylobacterium aquaticum strain 22A.</title>
        <authorList>
            <person name="Tani A."/>
            <person name="Ogura Y."/>
            <person name="Hayashi T."/>
        </authorList>
    </citation>
    <scope>NUCLEOTIDE SEQUENCE [LARGE SCALE GENOMIC DNA]</scope>
    <source>
        <strain evidence="3">MA-22A</strain>
    </source>
</reference>
<evidence type="ECO:0000256" key="1">
    <source>
        <dbReference type="SAM" id="MobiDB-lite"/>
    </source>
</evidence>
<gene>
    <name evidence="2" type="ORF">Maq22A_c28265</name>
</gene>
<dbReference type="EMBL" id="AP014704">
    <property type="protein sequence ID" value="BAR47159.1"/>
    <property type="molecule type" value="Genomic_DNA"/>
</dbReference>
<accession>A0A1Y0Z8P2</accession>
<name>A0A1Y0Z8P2_9HYPH</name>
<proteinExistence type="predicted"/>
<dbReference type="KEGG" id="maqu:Maq22A_c28265"/>
<evidence type="ECO:0000313" key="3">
    <source>
        <dbReference type="Proteomes" id="UP000061432"/>
    </source>
</evidence>
<protein>
    <submittedName>
        <fullName evidence="2">Uncharacterized protein</fullName>
    </submittedName>
</protein>